<organism evidence="3 4">
    <name type="scientific">Elsinoe batatas</name>
    <dbReference type="NCBI Taxonomy" id="2601811"/>
    <lineage>
        <taxon>Eukaryota</taxon>
        <taxon>Fungi</taxon>
        <taxon>Dikarya</taxon>
        <taxon>Ascomycota</taxon>
        <taxon>Pezizomycotina</taxon>
        <taxon>Dothideomycetes</taxon>
        <taxon>Dothideomycetidae</taxon>
        <taxon>Myriangiales</taxon>
        <taxon>Elsinoaceae</taxon>
        <taxon>Elsinoe</taxon>
    </lineage>
</organism>
<evidence type="ECO:0000256" key="1">
    <source>
        <dbReference type="ARBA" id="ARBA00006484"/>
    </source>
</evidence>
<dbReference type="PANTHER" id="PTHR42901">
    <property type="entry name" value="ALCOHOL DEHYDROGENASE"/>
    <property type="match status" value="1"/>
</dbReference>
<dbReference type="AlphaFoldDB" id="A0A8K0KXZ3"/>
<dbReference type="PRINTS" id="PR00081">
    <property type="entry name" value="GDHRDH"/>
</dbReference>
<proteinExistence type="inferred from homology"/>
<sequence>MYIKLRVDLHRPTFVTTHKPHPTDSYHIGQLALVSFLHTRTNMVQYEGPYSGQQTFRSFTKTWHNKPHPAISPLRSELSAAGRVVFITGGGSGIGKATAIAFAQAGAEAVAIFGRRLETLQAAAEEIRKSNPETNVIVETADISDRQSLEAAFANALSKSGQSKVDVFVNNAGSLKPPKPVVSYPEADLRASIEGNLIGSYNATQLIVPLLSPTANLLNISSGIGHIKPVPGLWVYSALKLATIKMFDYLQVENPDLNVYNIQPGVVDTDLNNVSEFTGEDDVNLPGQFNVWLASPEADFLKGKFVWCSWDVDELKSLSTEIKNSMLMRVTLQGLPI</sequence>
<dbReference type="Gene3D" id="3.40.50.720">
    <property type="entry name" value="NAD(P)-binding Rossmann-like Domain"/>
    <property type="match status" value="1"/>
</dbReference>
<comment type="similarity">
    <text evidence="1">Belongs to the short-chain dehydrogenases/reductases (SDR) family.</text>
</comment>
<evidence type="ECO:0000313" key="4">
    <source>
        <dbReference type="Proteomes" id="UP000809789"/>
    </source>
</evidence>
<dbReference type="GO" id="GO:0016491">
    <property type="term" value="F:oxidoreductase activity"/>
    <property type="evidence" value="ECO:0007669"/>
    <property type="project" value="UniProtKB-KW"/>
</dbReference>
<dbReference type="SUPFAM" id="SSF51735">
    <property type="entry name" value="NAD(P)-binding Rossmann-fold domains"/>
    <property type="match status" value="1"/>
</dbReference>
<gene>
    <name evidence="3" type="ORF">KVT40_007730</name>
</gene>
<keyword evidence="4" id="KW-1185">Reference proteome</keyword>
<dbReference type="InterPro" id="IPR036291">
    <property type="entry name" value="NAD(P)-bd_dom_sf"/>
</dbReference>
<dbReference type="InterPro" id="IPR002347">
    <property type="entry name" value="SDR_fam"/>
</dbReference>
<accession>A0A8K0KXZ3</accession>
<dbReference type="PANTHER" id="PTHR42901:SF1">
    <property type="entry name" value="ALCOHOL DEHYDROGENASE"/>
    <property type="match status" value="1"/>
</dbReference>
<dbReference type="Proteomes" id="UP000809789">
    <property type="component" value="Unassembled WGS sequence"/>
</dbReference>
<dbReference type="EMBL" id="JAESVG020000009">
    <property type="protein sequence ID" value="KAG8624663.1"/>
    <property type="molecule type" value="Genomic_DNA"/>
</dbReference>
<keyword evidence="2" id="KW-0560">Oxidoreductase</keyword>
<protein>
    <submittedName>
        <fullName evidence="3">Uncharacterized protein</fullName>
    </submittedName>
</protein>
<dbReference type="OrthoDB" id="1933717at2759"/>
<name>A0A8K0KXZ3_9PEZI</name>
<evidence type="ECO:0000313" key="3">
    <source>
        <dbReference type="EMBL" id="KAG8624663.1"/>
    </source>
</evidence>
<comment type="caution">
    <text evidence="3">The sequence shown here is derived from an EMBL/GenBank/DDBJ whole genome shotgun (WGS) entry which is preliminary data.</text>
</comment>
<reference evidence="3" key="1">
    <citation type="submission" date="2021-07" db="EMBL/GenBank/DDBJ databases">
        <title>Elsinoe batatas strain:CRI-CJ2 Genome sequencing and assembly.</title>
        <authorList>
            <person name="Huang L."/>
        </authorList>
    </citation>
    <scope>NUCLEOTIDE SEQUENCE</scope>
    <source>
        <strain evidence="3">CRI-CJ2</strain>
    </source>
</reference>
<dbReference type="Pfam" id="PF00106">
    <property type="entry name" value="adh_short"/>
    <property type="match status" value="1"/>
</dbReference>
<evidence type="ECO:0000256" key="2">
    <source>
        <dbReference type="ARBA" id="ARBA00023002"/>
    </source>
</evidence>
<dbReference type="CDD" id="cd05233">
    <property type="entry name" value="SDR_c"/>
    <property type="match status" value="1"/>
</dbReference>